<dbReference type="GO" id="GO:0048007">
    <property type="term" value="P:antigen processing and presentation, exogenous lipid antigen via MHC class Ib"/>
    <property type="evidence" value="ECO:0007669"/>
    <property type="project" value="TreeGrafter"/>
</dbReference>
<dbReference type="InterPro" id="IPR013783">
    <property type="entry name" value="Ig-like_fold"/>
</dbReference>
<organism evidence="19 20">
    <name type="scientific">Bos indicus x Bos taurus</name>
    <name type="common">Hybrid cattle</name>
    <dbReference type="NCBI Taxonomy" id="30522"/>
    <lineage>
        <taxon>Eukaryota</taxon>
        <taxon>Metazoa</taxon>
        <taxon>Chordata</taxon>
        <taxon>Craniata</taxon>
        <taxon>Vertebrata</taxon>
        <taxon>Euteleostomi</taxon>
        <taxon>Mammalia</taxon>
        <taxon>Eutheria</taxon>
        <taxon>Laurasiatheria</taxon>
        <taxon>Artiodactyla</taxon>
        <taxon>Ruminantia</taxon>
        <taxon>Pecora</taxon>
        <taxon>Bovidae</taxon>
        <taxon>Bovinae</taxon>
        <taxon>Bos</taxon>
    </lineage>
</organism>
<dbReference type="PANTHER" id="PTHR16675">
    <property type="entry name" value="MHC CLASS I-RELATED"/>
    <property type="match status" value="1"/>
</dbReference>
<dbReference type="GO" id="GO:0010008">
    <property type="term" value="C:endosome membrane"/>
    <property type="evidence" value="ECO:0007669"/>
    <property type="project" value="UniProtKB-SubCell"/>
</dbReference>
<feature type="domain" description="Ig-like" evidence="18">
    <location>
        <begin position="180"/>
        <end position="280"/>
    </location>
</feature>
<evidence type="ECO:0000256" key="2">
    <source>
        <dbReference type="ARBA" id="ARBA00004608"/>
    </source>
</evidence>
<dbReference type="GO" id="GO:0001916">
    <property type="term" value="P:positive regulation of T cell mediated cytotoxicity"/>
    <property type="evidence" value="ECO:0007669"/>
    <property type="project" value="TreeGrafter"/>
</dbReference>
<dbReference type="InterPro" id="IPR011162">
    <property type="entry name" value="MHC_I/II-like_Ag-recog"/>
</dbReference>
<evidence type="ECO:0000256" key="9">
    <source>
        <dbReference type="ARBA" id="ARBA00023130"/>
    </source>
</evidence>
<dbReference type="GO" id="GO:0030883">
    <property type="term" value="F:endogenous lipid antigen binding"/>
    <property type="evidence" value="ECO:0007669"/>
    <property type="project" value="TreeGrafter"/>
</dbReference>
<evidence type="ECO:0000256" key="4">
    <source>
        <dbReference type="ARBA" id="ARBA00022475"/>
    </source>
</evidence>
<evidence type="ECO:0000256" key="5">
    <source>
        <dbReference type="ARBA" id="ARBA00022692"/>
    </source>
</evidence>
<evidence type="ECO:0000256" key="15">
    <source>
        <dbReference type="ARBA" id="ARBA00037203"/>
    </source>
</evidence>
<dbReference type="SUPFAM" id="SSF54452">
    <property type="entry name" value="MHC antigen-recognition domain"/>
    <property type="match status" value="1"/>
</dbReference>
<evidence type="ECO:0000256" key="8">
    <source>
        <dbReference type="ARBA" id="ARBA00022989"/>
    </source>
</evidence>
<dbReference type="OMA" id="IWDIMEN"/>
<evidence type="ECO:0000313" key="19">
    <source>
        <dbReference type="Ensembl" id="ENSBIXP00000042700.1"/>
    </source>
</evidence>
<evidence type="ECO:0000256" key="3">
    <source>
        <dbReference type="ARBA" id="ARBA00004656"/>
    </source>
</evidence>
<evidence type="ECO:0000256" key="7">
    <source>
        <dbReference type="ARBA" id="ARBA00022859"/>
    </source>
</evidence>
<evidence type="ECO:0000259" key="18">
    <source>
        <dbReference type="PROSITE" id="PS50835"/>
    </source>
</evidence>
<dbReference type="GO" id="GO:0005615">
    <property type="term" value="C:extracellular space"/>
    <property type="evidence" value="ECO:0007669"/>
    <property type="project" value="TreeGrafter"/>
</dbReference>
<dbReference type="Pfam" id="PF16497">
    <property type="entry name" value="MHC_I_3"/>
    <property type="match status" value="1"/>
</dbReference>
<keyword evidence="5 17" id="KW-0812">Transmembrane</keyword>
<keyword evidence="12" id="KW-0325">Glycoprotein</keyword>
<dbReference type="GO" id="GO:0030884">
    <property type="term" value="F:exogenous lipid antigen binding"/>
    <property type="evidence" value="ECO:0007669"/>
    <property type="project" value="TreeGrafter"/>
</dbReference>
<keyword evidence="8 17" id="KW-1133">Transmembrane helix</keyword>
<evidence type="ECO:0000256" key="1">
    <source>
        <dbReference type="ARBA" id="ARBA00004251"/>
    </source>
</evidence>
<dbReference type="SMART" id="SM00407">
    <property type="entry name" value="IGc1"/>
    <property type="match status" value="1"/>
</dbReference>
<keyword evidence="6" id="KW-0967">Endosome</keyword>
<keyword evidence="13" id="KW-0458">Lysosome</keyword>
<dbReference type="InterPro" id="IPR050208">
    <property type="entry name" value="MHC_class-I_related"/>
</dbReference>
<keyword evidence="11" id="KW-1015">Disulfide bond</keyword>
<dbReference type="Pfam" id="PF07654">
    <property type="entry name" value="C1-set"/>
    <property type="match status" value="1"/>
</dbReference>
<feature type="transmembrane region" description="Helical" evidence="17">
    <location>
        <begin position="296"/>
        <end position="319"/>
    </location>
</feature>
<dbReference type="Ensembl" id="ENSBIXT00000040733.1">
    <property type="protein sequence ID" value="ENSBIXP00000042700.1"/>
    <property type="gene ID" value="ENSBIXG00000026663.1"/>
</dbReference>
<dbReference type="FunFam" id="2.60.40.10:FF:000254">
    <property type="entry name" value="Antigen-presenting glycoprotein CD1d1"/>
    <property type="match status" value="1"/>
</dbReference>
<evidence type="ECO:0000256" key="12">
    <source>
        <dbReference type="ARBA" id="ARBA00023180"/>
    </source>
</evidence>
<proteinExistence type="predicted"/>
<keyword evidence="7" id="KW-0391">Immunity</keyword>
<evidence type="ECO:0000313" key="20">
    <source>
        <dbReference type="Proteomes" id="UP000314981"/>
    </source>
</evidence>
<evidence type="ECO:0000256" key="10">
    <source>
        <dbReference type="ARBA" id="ARBA00023136"/>
    </source>
</evidence>
<reference evidence="19 20" key="1">
    <citation type="submission" date="2018-11" db="EMBL/GenBank/DDBJ databases">
        <title>Haplotype-resolved cattle genomes.</title>
        <authorList>
            <person name="Low W.Y."/>
            <person name="Tearle R."/>
            <person name="Bickhart D.M."/>
            <person name="Rosen B.D."/>
            <person name="Koren S."/>
            <person name="Rhie A."/>
            <person name="Hiendleder S."/>
            <person name="Phillippy A.M."/>
            <person name="Smith T.P.L."/>
            <person name="Williams J.L."/>
        </authorList>
    </citation>
    <scope>NUCLEOTIDE SEQUENCE [LARGE SCALE GENOMIC DNA]</scope>
</reference>
<dbReference type="InterPro" id="IPR036179">
    <property type="entry name" value="Ig-like_dom_sf"/>
</dbReference>
<comment type="function">
    <text evidence="15">Antigen-presenting protein that binds self and non-self lipid and glycolipid antigens and presents them to T-cell receptors on natural killer T-cells.</text>
</comment>
<dbReference type="PANTHER" id="PTHR16675:SF130">
    <property type="entry name" value="T-CELL SURFACE GLYCOPROTEIN CD1B"/>
    <property type="match status" value="1"/>
</dbReference>
<keyword evidence="4" id="KW-1003">Cell membrane</keyword>
<dbReference type="InterPro" id="IPR003597">
    <property type="entry name" value="Ig_C1-set"/>
</dbReference>
<dbReference type="Proteomes" id="UP000314981">
    <property type="component" value="Chromosome 3"/>
</dbReference>
<name>A0A4W2F014_BOBOX</name>
<dbReference type="CDD" id="cd21029">
    <property type="entry name" value="IgC1_CD1"/>
    <property type="match status" value="1"/>
</dbReference>
<evidence type="ECO:0000256" key="14">
    <source>
        <dbReference type="ARBA" id="ARBA00023319"/>
    </source>
</evidence>
<accession>A0A4W2F014</accession>
<dbReference type="InterPro" id="IPR011161">
    <property type="entry name" value="MHC_I-like_Ag-recog"/>
</dbReference>
<dbReference type="STRING" id="30522.A0A4W2F014"/>
<dbReference type="GO" id="GO:0002250">
    <property type="term" value="P:adaptive immune response"/>
    <property type="evidence" value="ECO:0007669"/>
    <property type="project" value="UniProtKB-KW"/>
</dbReference>
<dbReference type="GO" id="GO:0071723">
    <property type="term" value="F:lipopeptide binding"/>
    <property type="evidence" value="ECO:0007669"/>
    <property type="project" value="TreeGrafter"/>
</dbReference>
<dbReference type="AlphaFoldDB" id="A0A4W2F014"/>
<sequence>MEWEFRAVGGTVFLRCAMWVKIWQLEKRGMFQGPTSYHVRQISTFVNSTWAQNQGSGWLDDLQIHGWESDSGTAIFLKPWSKGNFNYLIGFTREMQDPVNEFQLEYPFVIQIIAGCELHSGEAIESSWRGALGGLDFVSIQNHSCVPAPDSGSRGQKFCALISQYQGISDAERLISETCPRYLLGVLDAGKAELQRQVKPEAWLSSGPTPGPGRLLLVCHVSGFYPKPVRVMWMRGEQEQPGTQQGDLMPNADWTWYLRVTLNVAAGEAAGLNCRVKHSSLGDQDIILYWGHPTSIGLILVAIIIPSLILLICLAFGVLRFMGSQRVGHD</sequence>
<dbReference type="GO" id="GO:0005765">
    <property type="term" value="C:lysosomal membrane"/>
    <property type="evidence" value="ECO:0007669"/>
    <property type="project" value="UniProtKB-SubCell"/>
</dbReference>
<reference evidence="19" key="2">
    <citation type="submission" date="2025-08" db="UniProtKB">
        <authorList>
            <consortium name="Ensembl"/>
        </authorList>
    </citation>
    <scope>IDENTIFICATION</scope>
</reference>
<dbReference type="Gene3D" id="3.30.500.10">
    <property type="entry name" value="MHC class I-like antigen recognition-like"/>
    <property type="match status" value="1"/>
</dbReference>
<dbReference type="Gene3D" id="2.60.40.10">
    <property type="entry name" value="Immunoglobulins"/>
    <property type="match status" value="1"/>
</dbReference>
<protein>
    <recommendedName>
        <fullName evidence="18">Ig-like domain-containing protein</fullName>
    </recommendedName>
</protein>
<keyword evidence="20" id="KW-1185">Reference proteome</keyword>
<evidence type="ECO:0000256" key="11">
    <source>
        <dbReference type="ARBA" id="ARBA00023157"/>
    </source>
</evidence>
<dbReference type="InterPro" id="IPR007110">
    <property type="entry name" value="Ig-like_dom"/>
</dbReference>
<reference evidence="19" key="3">
    <citation type="submission" date="2025-09" db="UniProtKB">
        <authorList>
            <consortium name="Ensembl"/>
        </authorList>
    </citation>
    <scope>IDENTIFICATION</scope>
</reference>
<evidence type="ECO:0000256" key="13">
    <source>
        <dbReference type="ARBA" id="ARBA00023228"/>
    </source>
</evidence>
<comment type="subcellular location">
    <subcellularLocation>
        <location evidence="1">Cell membrane</location>
        <topology evidence="1">Single-pass type I membrane protein</topology>
    </subcellularLocation>
    <subcellularLocation>
        <location evidence="2">Endosome membrane</location>
    </subcellularLocation>
    <subcellularLocation>
        <location evidence="3">Lysosome membrane</location>
    </subcellularLocation>
</comment>
<dbReference type="GO" id="GO:0048006">
    <property type="term" value="P:antigen processing and presentation, endogenous lipid antigen via MHC class Ib"/>
    <property type="evidence" value="ECO:0007669"/>
    <property type="project" value="TreeGrafter"/>
</dbReference>
<evidence type="ECO:0000256" key="16">
    <source>
        <dbReference type="ARBA" id="ARBA00038793"/>
    </source>
</evidence>
<dbReference type="PROSITE" id="PS50835">
    <property type="entry name" value="IG_LIKE"/>
    <property type="match status" value="1"/>
</dbReference>
<keyword evidence="10 17" id="KW-0472">Membrane</keyword>
<dbReference type="GO" id="GO:0009897">
    <property type="term" value="C:external side of plasma membrane"/>
    <property type="evidence" value="ECO:0007669"/>
    <property type="project" value="TreeGrafter"/>
</dbReference>
<dbReference type="SUPFAM" id="SSF48726">
    <property type="entry name" value="Immunoglobulin"/>
    <property type="match status" value="1"/>
</dbReference>
<comment type="subunit">
    <text evidence="16">Heterodimer with B2M (beta-2-microglobulin). Interacts with saposin C.</text>
</comment>
<dbReference type="InterPro" id="IPR037055">
    <property type="entry name" value="MHC_I-like_Ag-recog_sf"/>
</dbReference>
<keyword evidence="14" id="KW-0393">Immunoglobulin domain</keyword>
<keyword evidence="9" id="KW-1064">Adaptive immunity</keyword>
<evidence type="ECO:0000256" key="6">
    <source>
        <dbReference type="ARBA" id="ARBA00022753"/>
    </source>
</evidence>
<evidence type="ECO:0000256" key="17">
    <source>
        <dbReference type="SAM" id="Phobius"/>
    </source>
</evidence>